<accession>A0AAW9JXR4</accession>
<dbReference type="PANTHER" id="PTHR33570">
    <property type="entry name" value="4-CARBOXYMUCONOLACTONE DECARBOXYLASE FAMILY PROTEIN"/>
    <property type="match status" value="1"/>
</dbReference>
<evidence type="ECO:0000313" key="2">
    <source>
        <dbReference type="EMBL" id="MDZ5760398.1"/>
    </source>
</evidence>
<dbReference type="SUPFAM" id="SSF69118">
    <property type="entry name" value="AhpD-like"/>
    <property type="match status" value="1"/>
</dbReference>
<dbReference type="RefSeq" id="WP_322809672.1">
    <property type="nucleotide sequence ID" value="NZ_JAVBVO010000005.1"/>
</dbReference>
<dbReference type="InterPro" id="IPR052512">
    <property type="entry name" value="4CMD/NDH-1_regulator"/>
</dbReference>
<dbReference type="Pfam" id="PF02627">
    <property type="entry name" value="CMD"/>
    <property type="match status" value="2"/>
</dbReference>
<reference evidence="2" key="1">
    <citation type="submission" date="2023-08" db="EMBL/GenBank/DDBJ databases">
        <title>Genomic characterization of piscicolin 126 produced by Carnobacterium maltaromaticum CM22 strain isolated from salmon (Salmo salar).</title>
        <authorList>
            <person name="Gonzalez-Gragera E."/>
            <person name="Garcia-Lopez J.D."/>
            <person name="Teso-Perez C."/>
            <person name="Gimenez-Hernandez I."/>
            <person name="Peralta-Sanchez J.M."/>
            <person name="Valdivia E."/>
            <person name="Montalban-Lopez M."/>
            <person name="Martin-Platero A.M."/>
            <person name="Banos A."/>
            <person name="Martinez-Bueno M."/>
        </authorList>
    </citation>
    <scope>NUCLEOTIDE SEQUENCE</scope>
    <source>
        <strain evidence="2">CM22</strain>
    </source>
</reference>
<feature type="domain" description="Carboxymuconolactone decarboxylase-like" evidence="1">
    <location>
        <begin position="163"/>
        <end position="244"/>
    </location>
</feature>
<evidence type="ECO:0000313" key="3">
    <source>
        <dbReference type="Proteomes" id="UP001290462"/>
    </source>
</evidence>
<dbReference type="PANTHER" id="PTHR33570:SF2">
    <property type="entry name" value="CARBOXYMUCONOLACTONE DECARBOXYLASE-LIKE DOMAIN-CONTAINING PROTEIN"/>
    <property type="match status" value="1"/>
</dbReference>
<evidence type="ECO:0000259" key="1">
    <source>
        <dbReference type="Pfam" id="PF02627"/>
    </source>
</evidence>
<protein>
    <submittedName>
        <fullName evidence="2">Carboxymuconolactone decarboxylase family protein</fullName>
    </submittedName>
</protein>
<proteinExistence type="predicted"/>
<dbReference type="EMBL" id="JAVBVO010000005">
    <property type="protein sequence ID" value="MDZ5760398.1"/>
    <property type="molecule type" value="Genomic_DNA"/>
</dbReference>
<dbReference type="InterPro" id="IPR003779">
    <property type="entry name" value="CMD-like"/>
</dbReference>
<feature type="domain" description="Carboxymuconolactone decarboxylase-like" evidence="1">
    <location>
        <begin position="27"/>
        <end position="111"/>
    </location>
</feature>
<dbReference type="GO" id="GO:0051920">
    <property type="term" value="F:peroxiredoxin activity"/>
    <property type="evidence" value="ECO:0007669"/>
    <property type="project" value="InterPro"/>
</dbReference>
<sequence>MAISKTAQKNHDELFPNHQSVLAETDPEFIELFDNFTFDEVLQYSTIDVKLRMKLTLASLIAMQSVNEYKAMMDGALNVGVSPVEIKEIVYQAVPYAGLGKVFDFLHVTNEVLLARGIKLPLEKKGTTTVENRYQKGLEVVRQVADDAVDKMLETMASNQKHLATFLADNCFGDYFTREGLTAQERELLIVAMLASMGGADVQLKGHIRNNDRIGNKKERLIETITILLPFIGYPRTLTALTCINEILPEKNKSSEKENVK</sequence>
<comment type="caution">
    <text evidence="2">The sequence shown here is derived from an EMBL/GenBank/DDBJ whole genome shotgun (WGS) entry which is preliminary data.</text>
</comment>
<name>A0AAW9JXR4_CARML</name>
<dbReference type="AlphaFoldDB" id="A0AAW9JXR4"/>
<dbReference type="InterPro" id="IPR029032">
    <property type="entry name" value="AhpD-like"/>
</dbReference>
<gene>
    <name evidence="2" type="ORF">RAK27_17295</name>
</gene>
<dbReference type="Gene3D" id="1.20.1290.10">
    <property type="entry name" value="AhpD-like"/>
    <property type="match status" value="1"/>
</dbReference>
<dbReference type="Proteomes" id="UP001290462">
    <property type="component" value="Unassembled WGS sequence"/>
</dbReference>
<organism evidence="2 3">
    <name type="scientific">Carnobacterium maltaromaticum</name>
    <name type="common">Carnobacterium piscicola</name>
    <dbReference type="NCBI Taxonomy" id="2751"/>
    <lineage>
        <taxon>Bacteria</taxon>
        <taxon>Bacillati</taxon>
        <taxon>Bacillota</taxon>
        <taxon>Bacilli</taxon>
        <taxon>Lactobacillales</taxon>
        <taxon>Carnobacteriaceae</taxon>
        <taxon>Carnobacterium</taxon>
    </lineage>
</organism>